<proteinExistence type="predicted"/>
<name>A0A9N8LRC1_9BASI</name>
<evidence type="ECO:0000313" key="2">
    <source>
        <dbReference type="Proteomes" id="UP000836404"/>
    </source>
</evidence>
<reference evidence="1 2" key="1">
    <citation type="submission" date="2020-10" db="EMBL/GenBank/DDBJ databases">
        <authorList>
            <person name="Sedaghatjoo S."/>
        </authorList>
    </citation>
    <scope>NUCLEOTIDE SEQUENCE [LARGE SCALE GENOMIC DNA]</scope>
    <source>
        <strain evidence="1 2">LLFL</strain>
    </source>
</reference>
<keyword evidence="2" id="KW-1185">Reference proteome</keyword>
<sequence length="71" mass="8686">MQRAETEEQFEEARSIFFSRWSDDQPLITRYFEKEWLSKRSAQNWARCHRKHAHYGIDTNNMVEGWHGNLK</sequence>
<protein>
    <submittedName>
        <fullName evidence="1">Uncharacterized protein</fullName>
    </submittedName>
</protein>
<gene>
    <name evidence="1" type="ORF">JKILLFL_G8396</name>
</gene>
<organism evidence="1 2">
    <name type="scientific">Tilletia laevis</name>
    <dbReference type="NCBI Taxonomy" id="157183"/>
    <lineage>
        <taxon>Eukaryota</taxon>
        <taxon>Fungi</taxon>
        <taxon>Dikarya</taxon>
        <taxon>Basidiomycota</taxon>
        <taxon>Ustilaginomycotina</taxon>
        <taxon>Exobasidiomycetes</taxon>
        <taxon>Tilletiales</taxon>
        <taxon>Tilletiaceae</taxon>
        <taxon>Tilletia</taxon>
    </lineage>
</organism>
<accession>A0A9N8LRC1</accession>
<dbReference type="EMBL" id="CAJHJF010003176">
    <property type="protein sequence ID" value="CAD6933372.1"/>
    <property type="molecule type" value="Genomic_DNA"/>
</dbReference>
<dbReference type="AlphaFoldDB" id="A0A9N8LRC1"/>
<dbReference type="Proteomes" id="UP000836404">
    <property type="component" value="Unassembled WGS sequence"/>
</dbReference>
<comment type="caution">
    <text evidence="1">The sequence shown here is derived from an EMBL/GenBank/DDBJ whole genome shotgun (WGS) entry which is preliminary data.</text>
</comment>
<feature type="non-terminal residue" evidence="1">
    <location>
        <position position="1"/>
    </location>
</feature>
<evidence type="ECO:0000313" key="1">
    <source>
        <dbReference type="EMBL" id="CAD6933372.1"/>
    </source>
</evidence>